<keyword evidence="3" id="KW-1185">Reference proteome</keyword>
<gene>
    <name evidence="2" type="ORF">AVEN_181858_1</name>
    <name evidence="1" type="ORF">AVEN_64939_1</name>
</gene>
<dbReference type="Proteomes" id="UP000499080">
    <property type="component" value="Unassembled WGS sequence"/>
</dbReference>
<comment type="caution">
    <text evidence="2">The sequence shown here is derived from an EMBL/GenBank/DDBJ whole genome shotgun (WGS) entry which is preliminary data.</text>
</comment>
<protein>
    <submittedName>
        <fullName evidence="2">Uncharacterized protein</fullName>
    </submittedName>
</protein>
<dbReference type="EMBL" id="BGPR01020384">
    <property type="protein sequence ID" value="GBN84527.1"/>
    <property type="molecule type" value="Genomic_DNA"/>
</dbReference>
<dbReference type="EMBL" id="BGPR01020380">
    <property type="protein sequence ID" value="GBN84517.1"/>
    <property type="molecule type" value="Genomic_DNA"/>
</dbReference>
<reference evidence="2 3" key="1">
    <citation type="journal article" date="2019" name="Sci. Rep.">
        <title>Orb-weaving spider Araneus ventricosus genome elucidates the spidroin gene catalogue.</title>
        <authorList>
            <person name="Kono N."/>
            <person name="Nakamura H."/>
            <person name="Ohtoshi R."/>
            <person name="Moran D.A.P."/>
            <person name="Shinohara A."/>
            <person name="Yoshida Y."/>
            <person name="Fujiwara M."/>
            <person name="Mori M."/>
            <person name="Tomita M."/>
            <person name="Arakawa K."/>
        </authorList>
    </citation>
    <scope>NUCLEOTIDE SEQUENCE [LARGE SCALE GENOMIC DNA]</scope>
</reference>
<organism evidence="2 3">
    <name type="scientific">Araneus ventricosus</name>
    <name type="common">Orbweaver spider</name>
    <name type="synonym">Epeira ventricosa</name>
    <dbReference type="NCBI Taxonomy" id="182803"/>
    <lineage>
        <taxon>Eukaryota</taxon>
        <taxon>Metazoa</taxon>
        <taxon>Ecdysozoa</taxon>
        <taxon>Arthropoda</taxon>
        <taxon>Chelicerata</taxon>
        <taxon>Arachnida</taxon>
        <taxon>Araneae</taxon>
        <taxon>Araneomorphae</taxon>
        <taxon>Entelegynae</taxon>
        <taxon>Araneoidea</taxon>
        <taxon>Araneidae</taxon>
        <taxon>Araneus</taxon>
    </lineage>
</organism>
<sequence>MLLILHTADFRFYIQHDLDSSRDPNLGEPLFSRYHRSEVLERPFKLFGIPTLPILYVSFHRFLTMTKGFSFPYSKNPRVEQRVNAPFYHGSELRFIPKKPSCSFKIGFY</sequence>
<proteinExistence type="predicted"/>
<name>A0A4Y2S913_ARAVE</name>
<evidence type="ECO:0000313" key="1">
    <source>
        <dbReference type="EMBL" id="GBN84517.1"/>
    </source>
</evidence>
<evidence type="ECO:0000313" key="2">
    <source>
        <dbReference type="EMBL" id="GBN84527.1"/>
    </source>
</evidence>
<evidence type="ECO:0000313" key="3">
    <source>
        <dbReference type="Proteomes" id="UP000499080"/>
    </source>
</evidence>
<dbReference type="AlphaFoldDB" id="A0A4Y2S913"/>
<accession>A0A4Y2S913</accession>